<name>A0A7Z7D122_9MICO</name>
<gene>
    <name evidence="2" type="ORF">SAMN04487751_1035</name>
</gene>
<dbReference type="EMBL" id="FOQZ01000001">
    <property type="protein sequence ID" value="SFI31031.1"/>
    <property type="molecule type" value="Genomic_DNA"/>
</dbReference>
<sequence length="101" mass="11260">MAQWTFLTNHAHVLLCVAANPQILLRDVASLVGVTERAAQRIVSELEQEGYLTRERVGRRNTYRLNPDRPLRHPLDRGHHIGELLAVFSASDASEHAPSAA</sequence>
<proteinExistence type="predicted"/>
<dbReference type="Proteomes" id="UP000198702">
    <property type="component" value="Unassembled WGS sequence"/>
</dbReference>
<dbReference type="InterPro" id="IPR036388">
    <property type="entry name" value="WH-like_DNA-bd_sf"/>
</dbReference>
<dbReference type="RefSeq" id="WP_036272261.1">
    <property type="nucleotide sequence ID" value="NZ_FOQZ01000001.1"/>
</dbReference>
<organism evidence="2 3">
    <name type="scientific">Microbacterium saccharophilum</name>
    <dbReference type="NCBI Taxonomy" id="1213358"/>
    <lineage>
        <taxon>Bacteria</taxon>
        <taxon>Bacillati</taxon>
        <taxon>Actinomycetota</taxon>
        <taxon>Actinomycetes</taxon>
        <taxon>Micrococcales</taxon>
        <taxon>Microbacteriaceae</taxon>
        <taxon>Microbacterium</taxon>
    </lineage>
</organism>
<accession>A0A7Z7D122</accession>
<evidence type="ECO:0000259" key="1">
    <source>
        <dbReference type="Pfam" id="PF12802"/>
    </source>
</evidence>
<dbReference type="Gene3D" id="1.10.10.10">
    <property type="entry name" value="Winged helix-like DNA-binding domain superfamily/Winged helix DNA-binding domain"/>
    <property type="match status" value="1"/>
</dbReference>
<dbReference type="GO" id="GO:0003700">
    <property type="term" value="F:DNA-binding transcription factor activity"/>
    <property type="evidence" value="ECO:0007669"/>
    <property type="project" value="InterPro"/>
</dbReference>
<dbReference type="AlphaFoldDB" id="A0A7Z7D122"/>
<dbReference type="CDD" id="cd00090">
    <property type="entry name" value="HTH_ARSR"/>
    <property type="match status" value="1"/>
</dbReference>
<reference evidence="2 3" key="1">
    <citation type="submission" date="2016-10" db="EMBL/GenBank/DDBJ databases">
        <authorList>
            <person name="Varghese N."/>
            <person name="Submissions S."/>
        </authorList>
    </citation>
    <scope>NUCLEOTIDE SEQUENCE [LARGE SCALE GENOMIC DNA]</scope>
    <source>
        <strain evidence="2 3">UNC380MFSha3.1</strain>
    </source>
</reference>
<evidence type="ECO:0000313" key="3">
    <source>
        <dbReference type="Proteomes" id="UP000198702"/>
    </source>
</evidence>
<dbReference type="InterPro" id="IPR036390">
    <property type="entry name" value="WH_DNA-bd_sf"/>
</dbReference>
<comment type="caution">
    <text evidence="2">The sequence shown here is derived from an EMBL/GenBank/DDBJ whole genome shotgun (WGS) entry which is preliminary data.</text>
</comment>
<dbReference type="SUPFAM" id="SSF46785">
    <property type="entry name" value="Winged helix' DNA-binding domain"/>
    <property type="match status" value="1"/>
</dbReference>
<keyword evidence="2" id="KW-0238">DNA-binding</keyword>
<dbReference type="InterPro" id="IPR000835">
    <property type="entry name" value="HTH_MarR-typ"/>
</dbReference>
<feature type="domain" description="HTH marR-type" evidence="1">
    <location>
        <begin position="9"/>
        <end position="58"/>
    </location>
</feature>
<dbReference type="GO" id="GO:0003677">
    <property type="term" value="F:DNA binding"/>
    <property type="evidence" value="ECO:0007669"/>
    <property type="project" value="UniProtKB-KW"/>
</dbReference>
<protein>
    <submittedName>
        <fullName evidence="2">Winged helix-turn-helix DNA-binding</fullName>
    </submittedName>
</protein>
<dbReference type="Pfam" id="PF12802">
    <property type="entry name" value="MarR_2"/>
    <property type="match status" value="1"/>
</dbReference>
<dbReference type="InterPro" id="IPR011991">
    <property type="entry name" value="ArsR-like_HTH"/>
</dbReference>
<evidence type="ECO:0000313" key="2">
    <source>
        <dbReference type="EMBL" id="SFI31031.1"/>
    </source>
</evidence>